<sequence>MQLFAATGIDGRPIANASSDSHSASWGQGYAMSVVLTTRRVPARAMRIKLLGTHQTAAPIHEIASRAAGTFFSVEGVVDFQPEGGRHYIVKGELKKAGSSVWIEDRETGRVVTEKVVGK</sequence>
<reference evidence="1 2" key="2">
    <citation type="journal article" date="2016" name="Science">
        <title>A bacterium that degrades and assimilates poly(ethylene terephthalate).</title>
        <authorList>
            <person name="Yoshida S."/>
            <person name="Hiraga K."/>
            <person name="Takehana T."/>
            <person name="Taniguchi I."/>
            <person name="Yamaji H."/>
            <person name="Maeda Y."/>
            <person name="Toyohara K."/>
            <person name="Miyamoto K."/>
            <person name="Kimura Y."/>
            <person name="Oda K."/>
        </authorList>
    </citation>
    <scope>NUCLEOTIDE SEQUENCE [LARGE SCALE GENOMIC DNA]</scope>
    <source>
        <strain evidence="2">NBRC 110686 / TISTR 2288 / 201-F6</strain>
    </source>
</reference>
<evidence type="ECO:0000313" key="1">
    <source>
        <dbReference type="EMBL" id="GAP38000.1"/>
    </source>
</evidence>
<dbReference type="Proteomes" id="UP000037660">
    <property type="component" value="Unassembled WGS sequence"/>
</dbReference>
<name>A0A0K8P704_PISS1</name>
<accession>A0A0K8P704</accession>
<dbReference type="AlphaFoldDB" id="A0A0K8P704"/>
<gene>
    <name evidence="1" type="ORF">ISF6_4194</name>
</gene>
<dbReference type="EMBL" id="BBYR01000065">
    <property type="protein sequence ID" value="GAP38000.1"/>
    <property type="molecule type" value="Genomic_DNA"/>
</dbReference>
<proteinExistence type="predicted"/>
<keyword evidence="2" id="KW-1185">Reference proteome</keyword>
<organism evidence="1 2">
    <name type="scientific">Piscinibacter sakaiensis</name>
    <name type="common">Ideonella sakaiensis</name>
    <dbReference type="NCBI Taxonomy" id="1547922"/>
    <lineage>
        <taxon>Bacteria</taxon>
        <taxon>Pseudomonadati</taxon>
        <taxon>Pseudomonadota</taxon>
        <taxon>Betaproteobacteria</taxon>
        <taxon>Burkholderiales</taxon>
        <taxon>Sphaerotilaceae</taxon>
        <taxon>Piscinibacter</taxon>
    </lineage>
</organism>
<evidence type="ECO:0000313" key="2">
    <source>
        <dbReference type="Proteomes" id="UP000037660"/>
    </source>
</evidence>
<comment type="caution">
    <text evidence="1">The sequence shown here is derived from an EMBL/GenBank/DDBJ whole genome shotgun (WGS) entry which is preliminary data.</text>
</comment>
<reference evidence="2" key="1">
    <citation type="submission" date="2015-07" db="EMBL/GenBank/DDBJ databases">
        <title>Discovery of a poly(ethylene terephthalate assimilation.</title>
        <authorList>
            <person name="Yoshida S."/>
            <person name="Hiraga K."/>
            <person name="Takehana T."/>
            <person name="Taniguchi I."/>
            <person name="Yamaji H."/>
            <person name="Maeda Y."/>
            <person name="Toyohara K."/>
            <person name="Miyamoto K."/>
            <person name="Kimura Y."/>
            <person name="Oda K."/>
        </authorList>
    </citation>
    <scope>NUCLEOTIDE SEQUENCE [LARGE SCALE GENOMIC DNA]</scope>
    <source>
        <strain evidence="2">NBRC 110686 / TISTR 2288 / 201-F6</strain>
    </source>
</reference>
<dbReference type="STRING" id="1547922.ISF6_4194"/>
<protein>
    <submittedName>
        <fullName evidence="1">Uncharacterized protein</fullName>
    </submittedName>
</protein>